<evidence type="ECO:0000256" key="4">
    <source>
        <dbReference type="ARBA" id="ARBA00022692"/>
    </source>
</evidence>
<dbReference type="InterPro" id="IPR003362">
    <property type="entry name" value="Bact_transf"/>
</dbReference>
<keyword evidence="3" id="KW-0808">Transferase</keyword>
<evidence type="ECO:0000256" key="8">
    <source>
        <dbReference type="SAM" id="Phobius"/>
    </source>
</evidence>
<evidence type="ECO:0000313" key="10">
    <source>
        <dbReference type="EMBL" id="GIH40418.1"/>
    </source>
</evidence>
<comment type="similarity">
    <text evidence="2">Belongs to the bacterial sugar transferase family.</text>
</comment>
<feature type="transmembrane region" description="Helical" evidence="8">
    <location>
        <begin position="74"/>
        <end position="93"/>
    </location>
</feature>
<dbReference type="RefSeq" id="WP_239103671.1">
    <property type="nucleotide sequence ID" value="NZ_BAAAGP010000026.1"/>
</dbReference>
<feature type="transmembrane region" description="Helical" evidence="8">
    <location>
        <begin position="36"/>
        <end position="54"/>
    </location>
</feature>
<reference evidence="10 11" key="1">
    <citation type="submission" date="2021-01" db="EMBL/GenBank/DDBJ databases">
        <title>Whole genome shotgun sequence of Microbispora corallina NBRC 16416.</title>
        <authorList>
            <person name="Komaki H."/>
            <person name="Tamura T."/>
        </authorList>
    </citation>
    <scope>NUCLEOTIDE SEQUENCE [LARGE SCALE GENOMIC DNA]</scope>
    <source>
        <strain evidence="10 11">NBRC 16416</strain>
    </source>
</reference>
<evidence type="ECO:0000256" key="7">
    <source>
        <dbReference type="SAM" id="MobiDB-lite"/>
    </source>
</evidence>
<evidence type="ECO:0000259" key="9">
    <source>
        <dbReference type="Pfam" id="PF02397"/>
    </source>
</evidence>
<feature type="domain" description="Bacterial sugar transferase" evidence="9">
    <location>
        <begin position="303"/>
        <end position="486"/>
    </location>
</feature>
<evidence type="ECO:0000256" key="6">
    <source>
        <dbReference type="ARBA" id="ARBA00023136"/>
    </source>
</evidence>
<keyword evidence="11" id="KW-1185">Reference proteome</keyword>
<feature type="region of interest" description="Disordered" evidence="7">
    <location>
        <begin position="1"/>
        <end position="26"/>
    </location>
</feature>
<dbReference type="InterPro" id="IPR017475">
    <property type="entry name" value="EPS_sugar_tfrase"/>
</dbReference>
<evidence type="ECO:0000256" key="1">
    <source>
        <dbReference type="ARBA" id="ARBA00004141"/>
    </source>
</evidence>
<comment type="caution">
    <text evidence="10">The sequence shown here is derived from an EMBL/GenBank/DDBJ whole genome shotgun (WGS) entry which is preliminary data.</text>
</comment>
<name>A0ABQ4G019_9ACTN</name>
<keyword evidence="6 8" id="KW-0472">Membrane</keyword>
<dbReference type="PANTHER" id="PTHR30576">
    <property type="entry name" value="COLANIC BIOSYNTHESIS UDP-GLUCOSE LIPID CARRIER TRANSFERASE"/>
    <property type="match status" value="1"/>
</dbReference>
<gene>
    <name evidence="10" type="ORF">Mco01_34180</name>
</gene>
<dbReference type="EMBL" id="BOOC01000014">
    <property type="protein sequence ID" value="GIH40418.1"/>
    <property type="molecule type" value="Genomic_DNA"/>
</dbReference>
<feature type="transmembrane region" description="Helical" evidence="8">
    <location>
        <begin position="309"/>
        <end position="329"/>
    </location>
</feature>
<evidence type="ECO:0000256" key="5">
    <source>
        <dbReference type="ARBA" id="ARBA00022989"/>
    </source>
</evidence>
<organism evidence="10 11">
    <name type="scientific">Microbispora corallina</name>
    <dbReference type="NCBI Taxonomy" id="83302"/>
    <lineage>
        <taxon>Bacteria</taxon>
        <taxon>Bacillati</taxon>
        <taxon>Actinomycetota</taxon>
        <taxon>Actinomycetes</taxon>
        <taxon>Streptosporangiales</taxon>
        <taxon>Streptosporangiaceae</taxon>
        <taxon>Microbispora</taxon>
    </lineage>
</organism>
<evidence type="ECO:0000256" key="3">
    <source>
        <dbReference type="ARBA" id="ARBA00022679"/>
    </source>
</evidence>
<keyword evidence="4 8" id="KW-0812">Transmembrane</keyword>
<dbReference type="NCBIfam" id="TIGR03025">
    <property type="entry name" value="EPS_sugtrans"/>
    <property type="match status" value="1"/>
</dbReference>
<accession>A0ABQ4G019</accession>
<sequence>MLDGELSAVVPGESGTPRPRPRAGPPAWAVRYRRHAVVSDMLCALLAGAAAVVARLGEGTASAAPRVIGTVAPPLVWVAWLALGGAYATGLFGSGPEEFRRIARCWGALCAAVALAAYAAGTAPARAHVLVALPLAGAMTLTGRHVLRRRLRGRWARGDGWRCRVVAVGRPAQVARLREVLRRDPGQGVRLVAACLSSGGDADPGVVRAARVAGVPVLGDLTDVPLVVEQTGADAVAALACPELDGPALRRLAWRLERGRAGLLVAPALLDAAGPRTALRPVAGLSLLRAEHPELTGAGRLLKGAVDRVAAGLALAVLAPLLAALALAVRATSPGPALERRRRVGRDGAEFTLLRFRTTWREADRRRVELSGGRGDPVSIRRDPRVTPLGARLRRRSLDELPQLVNVLRGDLSLVGPRPPLPAEVEQYGDDVRRRLVVRPGMTGLWQLDRRPDLSWEESVRLDLRYVENWSLMLDLQILWKTWAAVARGTGAYRG</sequence>
<feature type="transmembrane region" description="Helical" evidence="8">
    <location>
        <begin position="105"/>
        <end position="121"/>
    </location>
</feature>
<dbReference type="PANTHER" id="PTHR30576:SF10">
    <property type="entry name" value="SLL5057 PROTEIN"/>
    <property type="match status" value="1"/>
</dbReference>
<feature type="transmembrane region" description="Helical" evidence="8">
    <location>
        <begin position="127"/>
        <end position="147"/>
    </location>
</feature>
<protein>
    <submittedName>
        <fullName evidence="10">Exopolysaccharide biosynthesis polyprenyl glycosylphosphotransferase</fullName>
    </submittedName>
</protein>
<dbReference type="Pfam" id="PF02397">
    <property type="entry name" value="Bac_transf"/>
    <property type="match status" value="1"/>
</dbReference>
<evidence type="ECO:0000256" key="2">
    <source>
        <dbReference type="ARBA" id="ARBA00006464"/>
    </source>
</evidence>
<keyword evidence="5 8" id="KW-1133">Transmembrane helix</keyword>
<dbReference type="Proteomes" id="UP000603904">
    <property type="component" value="Unassembled WGS sequence"/>
</dbReference>
<evidence type="ECO:0000313" key="11">
    <source>
        <dbReference type="Proteomes" id="UP000603904"/>
    </source>
</evidence>
<comment type="subcellular location">
    <subcellularLocation>
        <location evidence="1">Membrane</location>
        <topology evidence="1">Multi-pass membrane protein</topology>
    </subcellularLocation>
</comment>
<proteinExistence type="inferred from homology"/>
<dbReference type="Pfam" id="PF13727">
    <property type="entry name" value="CoA_binding_3"/>
    <property type="match status" value="1"/>
</dbReference>